<comment type="caution">
    <text evidence="2">The sequence shown here is derived from an EMBL/GenBank/DDBJ whole genome shotgun (WGS) entry which is preliminary data.</text>
</comment>
<proteinExistence type="predicted"/>
<sequence length="147" mass="16339">MPRPIGGYLFMVMHLDLVRIEFLAGDKHPPAGVVGKFGDGLQAEVWPSSSDDDSKRQGVSQSNRVVSKRNLKENEGYFGTEIVILNRSQMTQTAPEPESLFLTHTTPAGGHFTLDAMFNVLQAHARRIFGVGNGFRPWSPQFLKQIL</sequence>
<dbReference type="EMBL" id="BGPR01001399">
    <property type="protein sequence ID" value="GBM52912.1"/>
    <property type="molecule type" value="Genomic_DNA"/>
</dbReference>
<gene>
    <name evidence="2" type="ORF">AVEN_197218_1</name>
</gene>
<evidence type="ECO:0000313" key="3">
    <source>
        <dbReference type="Proteomes" id="UP000499080"/>
    </source>
</evidence>
<organism evidence="2 3">
    <name type="scientific">Araneus ventricosus</name>
    <name type="common">Orbweaver spider</name>
    <name type="synonym">Epeira ventricosa</name>
    <dbReference type="NCBI Taxonomy" id="182803"/>
    <lineage>
        <taxon>Eukaryota</taxon>
        <taxon>Metazoa</taxon>
        <taxon>Ecdysozoa</taxon>
        <taxon>Arthropoda</taxon>
        <taxon>Chelicerata</taxon>
        <taxon>Arachnida</taxon>
        <taxon>Araneae</taxon>
        <taxon>Araneomorphae</taxon>
        <taxon>Entelegynae</taxon>
        <taxon>Araneoidea</taxon>
        <taxon>Araneidae</taxon>
        <taxon>Araneus</taxon>
    </lineage>
</organism>
<accession>A0A4Y2GGD8</accession>
<protein>
    <submittedName>
        <fullName evidence="2">Uncharacterized protein</fullName>
    </submittedName>
</protein>
<keyword evidence="3" id="KW-1185">Reference proteome</keyword>
<dbReference type="Proteomes" id="UP000499080">
    <property type="component" value="Unassembled WGS sequence"/>
</dbReference>
<evidence type="ECO:0000313" key="2">
    <source>
        <dbReference type="EMBL" id="GBM52912.1"/>
    </source>
</evidence>
<name>A0A4Y2GGD8_ARAVE</name>
<reference evidence="2 3" key="1">
    <citation type="journal article" date="2019" name="Sci. Rep.">
        <title>Orb-weaving spider Araneus ventricosus genome elucidates the spidroin gene catalogue.</title>
        <authorList>
            <person name="Kono N."/>
            <person name="Nakamura H."/>
            <person name="Ohtoshi R."/>
            <person name="Moran D.A.P."/>
            <person name="Shinohara A."/>
            <person name="Yoshida Y."/>
            <person name="Fujiwara M."/>
            <person name="Mori M."/>
            <person name="Tomita M."/>
            <person name="Arakawa K."/>
        </authorList>
    </citation>
    <scope>NUCLEOTIDE SEQUENCE [LARGE SCALE GENOMIC DNA]</scope>
</reference>
<dbReference type="AlphaFoldDB" id="A0A4Y2GGD8"/>
<evidence type="ECO:0000256" key="1">
    <source>
        <dbReference type="SAM" id="MobiDB-lite"/>
    </source>
</evidence>
<feature type="region of interest" description="Disordered" evidence="1">
    <location>
        <begin position="46"/>
        <end position="65"/>
    </location>
</feature>